<dbReference type="EMBL" id="CP043420">
    <property type="protein sequence ID" value="QEL11689.1"/>
    <property type="molecule type" value="Genomic_DNA"/>
</dbReference>
<dbReference type="AlphaFoldDB" id="A0A5C1A3Q8"/>
<name>A0A5C1A3Q8_9GAMM</name>
<dbReference type="RefSeq" id="WP_139148710.1">
    <property type="nucleotide sequence ID" value="NZ_CP043420.1"/>
</dbReference>
<protein>
    <submittedName>
        <fullName evidence="1">Uncharacterized protein</fullName>
    </submittedName>
</protein>
<evidence type="ECO:0000313" key="2">
    <source>
        <dbReference type="Proteomes" id="UP000322553"/>
    </source>
</evidence>
<dbReference type="Proteomes" id="UP000322553">
    <property type="component" value="Chromosome"/>
</dbReference>
<reference evidence="1 2" key="1">
    <citation type="submission" date="2019-08" db="EMBL/GenBank/DDBJ databases">
        <title>Complete genome sequence of Kushneria sp. YCWA18, a halophilic phosphate-solubilizing bacterium isolated from Daqiao saltern in China.</title>
        <authorList>
            <person name="Du G.-X."/>
            <person name="Qu L.-Y."/>
        </authorList>
    </citation>
    <scope>NUCLEOTIDE SEQUENCE [LARGE SCALE GENOMIC DNA]</scope>
    <source>
        <strain evidence="1 2">YCWA18</strain>
    </source>
</reference>
<proteinExistence type="predicted"/>
<keyword evidence="2" id="KW-1185">Reference proteome</keyword>
<organism evidence="1 2">
    <name type="scientific">Kushneria phosphatilytica</name>
    <dbReference type="NCBI Taxonomy" id="657387"/>
    <lineage>
        <taxon>Bacteria</taxon>
        <taxon>Pseudomonadati</taxon>
        <taxon>Pseudomonadota</taxon>
        <taxon>Gammaproteobacteria</taxon>
        <taxon>Oceanospirillales</taxon>
        <taxon>Halomonadaceae</taxon>
        <taxon>Kushneria</taxon>
    </lineage>
</organism>
<sequence>MSANSRRIPSAAKMITKTDVDKRAYLPSPEQQNILRLAGIEPLEGGDQHAPGYEGRWTSGGPSGRYSMPVRFSYYDALRNPDRIPEPRMGRDIIDRLEVGKYLYMGWDGHHVLFSMHDSA</sequence>
<dbReference type="KEGG" id="kuy:FY550_11440"/>
<accession>A0A5C1A3Q8</accession>
<gene>
    <name evidence="1" type="ORF">FY550_11440</name>
</gene>
<evidence type="ECO:0000313" key="1">
    <source>
        <dbReference type="EMBL" id="QEL11689.1"/>
    </source>
</evidence>